<dbReference type="SMART" id="SM01092">
    <property type="entry name" value="CO_deh_flav_C"/>
    <property type="match status" value="1"/>
</dbReference>
<dbReference type="PROSITE" id="PS51387">
    <property type="entry name" value="FAD_PCMH"/>
    <property type="match status" value="1"/>
</dbReference>
<dbReference type="Pfam" id="PF00941">
    <property type="entry name" value="FAD_binding_5"/>
    <property type="match status" value="1"/>
</dbReference>
<dbReference type="InterPro" id="IPR016166">
    <property type="entry name" value="FAD-bd_PCMH"/>
</dbReference>
<dbReference type="PANTHER" id="PTHR42659:SF2">
    <property type="entry name" value="XANTHINE DEHYDROGENASE SUBUNIT C-RELATED"/>
    <property type="match status" value="1"/>
</dbReference>
<keyword evidence="2" id="KW-0274">FAD</keyword>
<evidence type="ECO:0000256" key="3">
    <source>
        <dbReference type="ARBA" id="ARBA00023002"/>
    </source>
</evidence>
<dbReference type="SUPFAM" id="SSF55447">
    <property type="entry name" value="CO dehydrogenase flavoprotein C-terminal domain-like"/>
    <property type="match status" value="1"/>
</dbReference>
<dbReference type="InterPro" id="IPR016169">
    <property type="entry name" value="FAD-bd_PCMH_sub2"/>
</dbReference>
<organism evidence="5 6">
    <name type="scientific">Anaeromyxobacter oryzae</name>
    <dbReference type="NCBI Taxonomy" id="2918170"/>
    <lineage>
        <taxon>Bacteria</taxon>
        <taxon>Pseudomonadati</taxon>
        <taxon>Myxococcota</taxon>
        <taxon>Myxococcia</taxon>
        <taxon>Myxococcales</taxon>
        <taxon>Cystobacterineae</taxon>
        <taxon>Anaeromyxobacteraceae</taxon>
        <taxon>Anaeromyxobacter</taxon>
    </lineage>
</organism>
<accession>A0ABM7X2Z4</accession>
<reference evidence="6" key="1">
    <citation type="journal article" date="2022" name="Int. J. Syst. Evol. Microbiol.">
        <title>Anaeromyxobacter oryzae sp. nov., Anaeromyxobacter diazotrophicus sp. nov. and Anaeromyxobacter paludicola sp. nov., isolated from paddy soils.</title>
        <authorList>
            <person name="Itoh H."/>
            <person name="Xu Z."/>
            <person name="Mise K."/>
            <person name="Masuda Y."/>
            <person name="Ushijima N."/>
            <person name="Hayakawa C."/>
            <person name="Shiratori Y."/>
            <person name="Senoo K."/>
        </authorList>
    </citation>
    <scope>NUCLEOTIDE SEQUENCE [LARGE SCALE GENOMIC DNA]</scope>
    <source>
        <strain evidence="6">Red232</strain>
    </source>
</reference>
<dbReference type="InterPro" id="IPR002346">
    <property type="entry name" value="Mopterin_DH_FAD-bd"/>
</dbReference>
<protein>
    <submittedName>
        <fullName evidence="5">Carbon monoxide dehydrogenase</fullName>
    </submittedName>
</protein>
<dbReference type="InterPro" id="IPR051312">
    <property type="entry name" value="Diverse_Substr_Oxidored"/>
</dbReference>
<evidence type="ECO:0000313" key="5">
    <source>
        <dbReference type="EMBL" id="BDG06162.1"/>
    </source>
</evidence>
<proteinExistence type="predicted"/>
<keyword evidence="6" id="KW-1185">Reference proteome</keyword>
<keyword evidence="1" id="KW-0285">Flavoprotein</keyword>
<name>A0ABM7X2Z4_9BACT</name>
<evidence type="ECO:0000256" key="1">
    <source>
        <dbReference type="ARBA" id="ARBA00022630"/>
    </source>
</evidence>
<dbReference type="Gene3D" id="3.30.465.10">
    <property type="match status" value="1"/>
</dbReference>
<dbReference type="Gene3D" id="3.30.390.50">
    <property type="entry name" value="CO dehydrogenase flavoprotein, C-terminal domain"/>
    <property type="match status" value="1"/>
</dbReference>
<keyword evidence="3" id="KW-0560">Oxidoreductase</keyword>
<feature type="domain" description="FAD-binding PCMH-type" evidence="4">
    <location>
        <begin position="1"/>
        <end position="170"/>
    </location>
</feature>
<evidence type="ECO:0000256" key="2">
    <source>
        <dbReference type="ARBA" id="ARBA00022827"/>
    </source>
</evidence>
<dbReference type="InterPro" id="IPR036318">
    <property type="entry name" value="FAD-bd_PCMH-like_sf"/>
</dbReference>
<dbReference type="Gene3D" id="3.30.43.10">
    <property type="entry name" value="Uridine Diphospho-n-acetylenolpyruvylglucosamine Reductase, domain 2"/>
    <property type="match status" value="1"/>
</dbReference>
<dbReference type="InterPro" id="IPR036683">
    <property type="entry name" value="CO_DH_flav_C_dom_sf"/>
</dbReference>
<evidence type="ECO:0000259" key="4">
    <source>
        <dbReference type="PROSITE" id="PS51387"/>
    </source>
</evidence>
<evidence type="ECO:0000313" key="6">
    <source>
        <dbReference type="Proteomes" id="UP001162891"/>
    </source>
</evidence>
<dbReference type="PANTHER" id="PTHR42659">
    <property type="entry name" value="XANTHINE DEHYDROGENASE SUBUNIT C-RELATED"/>
    <property type="match status" value="1"/>
</dbReference>
<dbReference type="EMBL" id="AP025591">
    <property type="protein sequence ID" value="BDG06162.1"/>
    <property type="molecule type" value="Genomic_DNA"/>
</dbReference>
<dbReference type="RefSeq" id="WP_248355512.1">
    <property type="nucleotide sequence ID" value="NZ_AP025591.1"/>
</dbReference>
<dbReference type="InterPro" id="IPR016167">
    <property type="entry name" value="FAD-bd_PCMH_sub1"/>
</dbReference>
<sequence>MQDFTFHRAESVADAVAKLRARPEGKLLGGGQSLIPVMKLGLAAPTDVVSLAGLAELRGVRVEGKELVIGAATTHADVADSAEVRGAIPALADLAAHIGDPQVRNRGTLGGSLAHNDPAADYPAAVLALGATIVTDRRRIPADAWFQGLFATALEPDEVIVAVRFPIPEKAAYAKLPHPASKFALVGVMVAKGPAGVRVAVTGAGAGVFRAEALERALAARFAPDALAGSAVPADGLTSDPFGSAEYRAHLVGVLARRAVAACGQGGGGP</sequence>
<dbReference type="Proteomes" id="UP001162891">
    <property type="component" value="Chromosome"/>
</dbReference>
<dbReference type="InterPro" id="IPR005107">
    <property type="entry name" value="CO_DH_flav_C"/>
</dbReference>
<dbReference type="SUPFAM" id="SSF56176">
    <property type="entry name" value="FAD-binding/transporter-associated domain-like"/>
    <property type="match status" value="1"/>
</dbReference>
<gene>
    <name evidence="5" type="ORF">AMOR_51580</name>
</gene>